<accession>A0ABY3YJ87</accession>
<keyword evidence="1" id="KW-0472">Membrane</keyword>
<proteinExistence type="predicted"/>
<keyword evidence="1" id="KW-0812">Transmembrane</keyword>
<feature type="transmembrane region" description="Helical" evidence="1">
    <location>
        <begin position="21"/>
        <end position="41"/>
    </location>
</feature>
<reference evidence="2 3" key="1">
    <citation type="journal article" date="2018" name="Int. J. Syst. Evol. Microbiol.">
        <title>Zhouia spongiae sp. nov., isolated from a marine sponge.</title>
        <authorList>
            <person name="Zhuang L."/>
            <person name="Lin B."/>
            <person name="Qin F."/>
            <person name="Luo L."/>
        </authorList>
    </citation>
    <scope>NUCLEOTIDE SEQUENCE [LARGE SCALE GENOMIC DNA]</scope>
    <source>
        <strain evidence="2 3">HN-Y44</strain>
    </source>
</reference>
<sequence>MNTIIARAKAPTPKFFKVLRTIGLVLATVGGTIVASPIAIPATIATIAGYLTVAGGVLTSVSQLTVDKNNEDPEYLNIPPVKSIWEHAI</sequence>
<dbReference type="RefSeq" id="WP_242936316.1">
    <property type="nucleotide sequence ID" value="NZ_CP094326.1"/>
</dbReference>
<keyword evidence="1" id="KW-1133">Transmembrane helix</keyword>
<keyword evidence="3" id="KW-1185">Reference proteome</keyword>
<evidence type="ECO:0000313" key="2">
    <source>
        <dbReference type="EMBL" id="UNY97905.1"/>
    </source>
</evidence>
<evidence type="ECO:0000313" key="3">
    <source>
        <dbReference type="Proteomes" id="UP000829476"/>
    </source>
</evidence>
<evidence type="ECO:0008006" key="4">
    <source>
        <dbReference type="Google" id="ProtNLM"/>
    </source>
</evidence>
<evidence type="ECO:0000256" key="1">
    <source>
        <dbReference type="SAM" id="Phobius"/>
    </source>
</evidence>
<protein>
    <recommendedName>
        <fullName evidence="4">Holin</fullName>
    </recommendedName>
</protein>
<dbReference type="EMBL" id="CP094326">
    <property type="protein sequence ID" value="UNY97905.1"/>
    <property type="molecule type" value="Genomic_DNA"/>
</dbReference>
<gene>
    <name evidence="2" type="ORF">MQE36_12515</name>
</gene>
<organism evidence="2 3">
    <name type="scientific">Zhouia spongiae</name>
    <dbReference type="NCBI Taxonomy" id="2202721"/>
    <lineage>
        <taxon>Bacteria</taxon>
        <taxon>Pseudomonadati</taxon>
        <taxon>Bacteroidota</taxon>
        <taxon>Flavobacteriia</taxon>
        <taxon>Flavobacteriales</taxon>
        <taxon>Flavobacteriaceae</taxon>
        <taxon>Zhouia</taxon>
    </lineage>
</organism>
<name>A0ABY3YJ87_9FLAO</name>
<dbReference type="Proteomes" id="UP000829476">
    <property type="component" value="Chromosome"/>
</dbReference>
<feature type="transmembrane region" description="Helical" evidence="1">
    <location>
        <begin position="47"/>
        <end position="66"/>
    </location>
</feature>